<dbReference type="PANTHER" id="PTHR11362:SF82">
    <property type="entry name" value="PHOSPHATIDYLETHANOLAMINE-BINDING PROTEIN 4"/>
    <property type="match status" value="1"/>
</dbReference>
<accession>W7HVI5</accession>
<dbReference type="Gene3D" id="3.90.280.10">
    <property type="entry name" value="PEBP-like"/>
    <property type="match status" value="1"/>
</dbReference>
<reference evidence="2 3" key="1">
    <citation type="submission" date="2013-05" db="EMBL/GenBank/DDBJ databases">
        <title>Drechslerella stenobrocha genome reveals carnivorous origination and mechanical trapping mechanism of predatory fungi.</title>
        <authorList>
            <person name="Liu X."/>
            <person name="Zhang W."/>
            <person name="Liu K."/>
        </authorList>
    </citation>
    <scope>NUCLEOTIDE SEQUENCE [LARGE SCALE GENOMIC DNA]</scope>
    <source>
        <strain evidence="2 3">248</strain>
    </source>
</reference>
<dbReference type="AlphaFoldDB" id="W7HVI5"/>
<feature type="compositionally biased region" description="Basic and acidic residues" evidence="1">
    <location>
        <begin position="379"/>
        <end position="397"/>
    </location>
</feature>
<evidence type="ECO:0000256" key="1">
    <source>
        <dbReference type="SAM" id="MobiDB-lite"/>
    </source>
</evidence>
<dbReference type="OrthoDB" id="2153661at2759"/>
<evidence type="ECO:0000313" key="3">
    <source>
        <dbReference type="Proteomes" id="UP000024837"/>
    </source>
</evidence>
<dbReference type="SUPFAM" id="SSF49777">
    <property type="entry name" value="PEBP-like"/>
    <property type="match status" value="1"/>
</dbReference>
<feature type="compositionally biased region" description="Basic and acidic residues" evidence="1">
    <location>
        <begin position="333"/>
        <end position="346"/>
    </location>
</feature>
<keyword evidence="3" id="KW-1185">Reference proteome</keyword>
<gene>
    <name evidence="2" type="ORF">DRE_02295</name>
</gene>
<organism evidence="2 3">
    <name type="scientific">Drechslerella stenobrocha 248</name>
    <dbReference type="NCBI Taxonomy" id="1043628"/>
    <lineage>
        <taxon>Eukaryota</taxon>
        <taxon>Fungi</taxon>
        <taxon>Dikarya</taxon>
        <taxon>Ascomycota</taxon>
        <taxon>Pezizomycotina</taxon>
        <taxon>Orbiliomycetes</taxon>
        <taxon>Orbiliales</taxon>
        <taxon>Orbiliaceae</taxon>
        <taxon>Drechslerella</taxon>
    </lineage>
</organism>
<proteinExistence type="predicted"/>
<dbReference type="InterPro" id="IPR036610">
    <property type="entry name" value="PEBP-like_sf"/>
</dbReference>
<evidence type="ECO:0000313" key="2">
    <source>
        <dbReference type="EMBL" id="EWC48191.1"/>
    </source>
</evidence>
<dbReference type="EMBL" id="KI966401">
    <property type="protein sequence ID" value="EWC48191.1"/>
    <property type="molecule type" value="Genomic_DNA"/>
</dbReference>
<dbReference type="Proteomes" id="UP000024837">
    <property type="component" value="Unassembled WGS sequence"/>
</dbReference>
<dbReference type="InterPro" id="IPR008914">
    <property type="entry name" value="PEBP"/>
</dbReference>
<dbReference type="InterPro" id="IPR035810">
    <property type="entry name" value="PEBP_euk"/>
</dbReference>
<feature type="compositionally biased region" description="Polar residues" evidence="1">
    <location>
        <begin position="365"/>
        <end position="374"/>
    </location>
</feature>
<dbReference type="PANTHER" id="PTHR11362">
    <property type="entry name" value="PHOSPHATIDYLETHANOLAMINE-BINDING PROTEIN"/>
    <property type="match status" value="1"/>
</dbReference>
<dbReference type="HOGENOM" id="CLU_035836_0_0_1"/>
<dbReference type="CDD" id="cd00866">
    <property type="entry name" value="PEBP_euk"/>
    <property type="match status" value="1"/>
</dbReference>
<feature type="compositionally biased region" description="Low complexity" evidence="1">
    <location>
        <begin position="55"/>
        <end position="70"/>
    </location>
</feature>
<protein>
    <submittedName>
        <fullName evidence="2">Uncharacterized protein</fullName>
    </submittedName>
</protein>
<name>W7HVI5_9PEZI</name>
<sequence>MSLCSRAVLQAGRRPTTFSKPTYLYLKRQLATEAEAQAPSFDEPPPPPPSSVGGDAAPADAAAPTTPASPRRSRRMKSKYTDGKIHTIETMPYRCYQAALKIIQEDRVQKLARAEAELRSIEMLKKHRGYAEDNPRIKRMEAYAAELLLNVDKNNPRLKYNYDNKLQRDPHRLIYQHWDDKAWRSMKRKVLMQRIRQMFIVPDVLPAVNPIVEVRMKFSRTTIEPGVKVLARKSMHNPSVKVVPFDSKERLVTVVVVDPDRPNETKDGFDFYLQWMVTNCPVSIESPMAIGRSTRYGGRDEVAPYEAPYVYKGENYHRYCVFILEQDGRLEVGKKDAPASDAKKPSAPEASKPQEPAQEAKTDATSEASAQPNADETPELEKKETGPVTEKAPEGSQEARIERLGFNLRSFIDRNNLTVIGAHLWRCEFDESMMDVMKKLGRQDWKMKYVRHPEFI</sequence>
<dbReference type="Gene3D" id="1.20.58.1180">
    <property type="match status" value="1"/>
</dbReference>
<feature type="region of interest" description="Disordered" evidence="1">
    <location>
        <begin position="34"/>
        <end position="83"/>
    </location>
</feature>
<dbReference type="Pfam" id="PF01161">
    <property type="entry name" value="PBP"/>
    <property type="match status" value="1"/>
</dbReference>
<feature type="region of interest" description="Disordered" evidence="1">
    <location>
        <begin position="333"/>
        <end position="397"/>
    </location>
</feature>